<keyword evidence="2" id="KW-1185">Reference proteome</keyword>
<sequence length="260" mass="28716">MKFFYCKVQPFQPDFGRHLSRSSSWGMRRSSLELGMIFHRLESRANATAHRLGALGRGFDSNAGYFPLATQAYLPRTAPRSRVDAMGPDWHCSYSLKLMFGPDKLGLSRAEATPSKQASTSEELTGHREEFEAAGGGGTQCIQLDLLVAAGLARSVRKGTLMRGGWDMLRRFRSSGGAVWGRLEERGRIAIGSWAMCGVGLLGNDVGVGSARRRRWREERRCVGRRRSEQAFSGPSEPDILGERLAANSEKTGMCSRLNI</sequence>
<dbReference type="AlphaFoldDB" id="A0AAD7DVU6"/>
<dbReference type="Proteomes" id="UP001215598">
    <property type="component" value="Unassembled WGS sequence"/>
</dbReference>
<accession>A0AAD7DVU6</accession>
<name>A0AAD7DVU6_9AGAR</name>
<reference evidence="1" key="1">
    <citation type="submission" date="2023-03" db="EMBL/GenBank/DDBJ databases">
        <title>Massive genome expansion in bonnet fungi (Mycena s.s.) driven by repeated elements and novel gene families across ecological guilds.</title>
        <authorList>
            <consortium name="Lawrence Berkeley National Laboratory"/>
            <person name="Harder C.B."/>
            <person name="Miyauchi S."/>
            <person name="Viragh M."/>
            <person name="Kuo A."/>
            <person name="Thoen E."/>
            <person name="Andreopoulos B."/>
            <person name="Lu D."/>
            <person name="Skrede I."/>
            <person name="Drula E."/>
            <person name="Henrissat B."/>
            <person name="Morin E."/>
            <person name="Kohler A."/>
            <person name="Barry K."/>
            <person name="LaButti K."/>
            <person name="Morin E."/>
            <person name="Salamov A."/>
            <person name="Lipzen A."/>
            <person name="Mereny Z."/>
            <person name="Hegedus B."/>
            <person name="Baldrian P."/>
            <person name="Stursova M."/>
            <person name="Weitz H."/>
            <person name="Taylor A."/>
            <person name="Grigoriev I.V."/>
            <person name="Nagy L.G."/>
            <person name="Martin F."/>
            <person name="Kauserud H."/>
        </authorList>
    </citation>
    <scope>NUCLEOTIDE SEQUENCE</scope>
    <source>
        <strain evidence="1">CBHHK182m</strain>
    </source>
</reference>
<gene>
    <name evidence="1" type="ORF">B0H16DRAFT_1483977</name>
</gene>
<dbReference type="EMBL" id="JARKIB010000559">
    <property type="protein sequence ID" value="KAJ7700173.1"/>
    <property type="molecule type" value="Genomic_DNA"/>
</dbReference>
<protein>
    <submittedName>
        <fullName evidence="1">Uncharacterized protein</fullName>
    </submittedName>
</protein>
<proteinExistence type="predicted"/>
<evidence type="ECO:0000313" key="1">
    <source>
        <dbReference type="EMBL" id="KAJ7700173.1"/>
    </source>
</evidence>
<comment type="caution">
    <text evidence="1">The sequence shown here is derived from an EMBL/GenBank/DDBJ whole genome shotgun (WGS) entry which is preliminary data.</text>
</comment>
<organism evidence="1 2">
    <name type="scientific">Mycena metata</name>
    <dbReference type="NCBI Taxonomy" id="1033252"/>
    <lineage>
        <taxon>Eukaryota</taxon>
        <taxon>Fungi</taxon>
        <taxon>Dikarya</taxon>
        <taxon>Basidiomycota</taxon>
        <taxon>Agaricomycotina</taxon>
        <taxon>Agaricomycetes</taxon>
        <taxon>Agaricomycetidae</taxon>
        <taxon>Agaricales</taxon>
        <taxon>Marasmiineae</taxon>
        <taxon>Mycenaceae</taxon>
        <taxon>Mycena</taxon>
    </lineage>
</organism>
<evidence type="ECO:0000313" key="2">
    <source>
        <dbReference type="Proteomes" id="UP001215598"/>
    </source>
</evidence>